<dbReference type="PATRIC" id="fig|1618985.3.peg.453"/>
<evidence type="ECO:0000313" key="2">
    <source>
        <dbReference type="Proteomes" id="UP000034616"/>
    </source>
</evidence>
<proteinExistence type="predicted"/>
<accession>A0A0G0UI26</accession>
<gene>
    <name evidence="1" type="ORF">UU35_C0005G0020</name>
</gene>
<protein>
    <submittedName>
        <fullName evidence="1">Uncharacterized protein</fullName>
    </submittedName>
</protein>
<dbReference type="AlphaFoldDB" id="A0A0G0UI26"/>
<dbReference type="Proteomes" id="UP000034616">
    <property type="component" value="Unassembled WGS sequence"/>
</dbReference>
<organism evidence="1 2">
    <name type="scientific">Candidatus Uhrbacteria bacterium GW2011_GWC2_41_11</name>
    <dbReference type="NCBI Taxonomy" id="1618985"/>
    <lineage>
        <taxon>Bacteria</taxon>
        <taxon>Candidatus Uhriibacteriota</taxon>
    </lineage>
</organism>
<dbReference type="EMBL" id="LCAH01000005">
    <property type="protein sequence ID" value="KKR87146.1"/>
    <property type="molecule type" value="Genomic_DNA"/>
</dbReference>
<comment type="caution">
    <text evidence="1">The sequence shown here is derived from an EMBL/GenBank/DDBJ whole genome shotgun (WGS) entry which is preliminary data.</text>
</comment>
<reference evidence="1 2" key="1">
    <citation type="journal article" date="2015" name="Nature">
        <title>rRNA introns, odd ribosomes, and small enigmatic genomes across a large radiation of phyla.</title>
        <authorList>
            <person name="Brown C.T."/>
            <person name="Hug L.A."/>
            <person name="Thomas B.C."/>
            <person name="Sharon I."/>
            <person name="Castelle C.J."/>
            <person name="Singh A."/>
            <person name="Wilkins M.J."/>
            <person name="Williams K.H."/>
            <person name="Banfield J.F."/>
        </authorList>
    </citation>
    <scope>NUCLEOTIDE SEQUENCE [LARGE SCALE GENOMIC DNA]</scope>
</reference>
<sequence>MGYGHSRAAYALRDLSGGQVLSANDYSGIPAGDRKLWKQSREVYETISRIKPVPIVGSFLFEALDHWQEIPKFYPRRDLSKPNLQLRQIYHHIKQGLGRHLVARLATHPVPLVTTFFLPAFAAEYYDYPGEIYCVTTDADVSRTWAPLDPKRSRIKYFASNGRVVERLKLYGVREENIFLTGFPLPKELIGGPKAQVLKRDLAARICRLDPKGIFAERYRRTLQAGLGQYRCEPPSHEPITLTYTVGGAGAQRHLATQILESLHGNIIRQEMRLILVAGPRPDIVAYFKESAIQMGLREQLGTWVQIPKFTSRYEYFSGFSEILKTTDILWTKPSELSFYTGLGLPIVIAPPIGSQEDFNRLWLQYVGGGIPQNDPKYTNEWLFDWIRSGGMARMAWSGYIEAPTHGTYRIEDIMLGVKSELPTLPLIV</sequence>
<evidence type="ECO:0000313" key="1">
    <source>
        <dbReference type="EMBL" id="KKR87146.1"/>
    </source>
</evidence>
<name>A0A0G0UI26_9BACT</name>